<dbReference type="Gene3D" id="3.40.50.300">
    <property type="entry name" value="P-loop containing nucleotide triphosphate hydrolases"/>
    <property type="match status" value="1"/>
</dbReference>
<keyword evidence="3" id="KW-0540">Nuclease</keyword>
<feature type="domain" description="ATPase AAA-type core" evidence="1">
    <location>
        <begin position="35"/>
        <end position="342"/>
    </location>
</feature>
<organism evidence="3 4">
    <name type="scientific">Alkalicoccus saliphilus</name>
    <dbReference type="NCBI Taxonomy" id="200989"/>
    <lineage>
        <taxon>Bacteria</taxon>
        <taxon>Bacillati</taxon>
        <taxon>Bacillota</taxon>
        <taxon>Bacilli</taxon>
        <taxon>Bacillales</taxon>
        <taxon>Bacillaceae</taxon>
        <taxon>Alkalicoccus</taxon>
    </lineage>
</organism>
<dbReference type="InterPro" id="IPR051396">
    <property type="entry name" value="Bact_Antivir_Def_Nuclease"/>
</dbReference>
<evidence type="ECO:0000259" key="2">
    <source>
        <dbReference type="Pfam" id="PF20469"/>
    </source>
</evidence>
<dbReference type="GO" id="GO:0004519">
    <property type="term" value="F:endonuclease activity"/>
    <property type="evidence" value="ECO:0007669"/>
    <property type="project" value="UniProtKB-KW"/>
</dbReference>
<accession>A0A2T4U407</accession>
<keyword evidence="4" id="KW-1185">Reference proteome</keyword>
<proteinExistence type="predicted"/>
<dbReference type="PANTHER" id="PTHR43581">
    <property type="entry name" value="ATP/GTP PHOSPHATASE"/>
    <property type="match status" value="1"/>
</dbReference>
<evidence type="ECO:0000313" key="3">
    <source>
        <dbReference type="EMBL" id="PTL38095.1"/>
    </source>
</evidence>
<keyword evidence="3" id="KW-0255">Endonuclease</keyword>
<dbReference type="AlphaFoldDB" id="A0A2T4U407"/>
<dbReference type="InterPro" id="IPR003959">
    <property type="entry name" value="ATPase_AAA_core"/>
</dbReference>
<dbReference type="OrthoDB" id="308933at2"/>
<name>A0A2T4U407_9BACI</name>
<dbReference type="InterPro" id="IPR034139">
    <property type="entry name" value="TOPRIM_OLD"/>
</dbReference>
<dbReference type="RefSeq" id="WP_107585652.1">
    <property type="nucleotide sequence ID" value="NZ_PZJJ01000024.1"/>
</dbReference>
<dbReference type="Proteomes" id="UP000240509">
    <property type="component" value="Unassembled WGS sequence"/>
</dbReference>
<protein>
    <submittedName>
        <fullName evidence="3">ATP-dependent endonuclease</fullName>
    </submittedName>
</protein>
<sequence>MYLSELNIWNFRKYGEIKKEEEIYPGISLELNPGFNLLVGENDSGKSAIIDAIKYTILTQSYDYIRLEEEDFHLSEEGERASDMKIECIFRGFHNNEAKNFLEWLGMEKIEDEFLYFLKVFLIAKRRDGKVSFDIKAGPGDDGTILNGEARNLLRSTYLTPLRDAERELAPRRNSRLSQILDSHESFKNIEGEHYLFSIMREANINIEKYFEGLDQEGKTLQDDNGAKLLGEINKYLYEFSGTSNLESNFGISEMNLKNILEKLSLSLLSAKSGLGSQNLLFIAVELLLLKREGYSGLKLALIEEIEAHIHTQAQIRLINFLQEEAEKSKIQLILTTHSSVLASKINLRNLIICKNNKVFPMGAEYTELEKGDYLFLERFLDSTKANLFFAEGVLLVEGDAENLLIPTIAEIIDKPLSKYGVSLVNVGNTAFLRYSRVFKRANEEEGFLEIPVSCITDNDIKPNIYKSVKEGVSTKYDLGKDRVNELRTERKNRIEGQKVKLFISPEWTLEYDMALGCLQREIYKAVLQAKKIQNSDKYVLTDEKRKEVEEEIEAKYKVWEAEETSEEEKAFYIYYHLMLEKQISKSITAQCLAVILKEQEKAKIKERILTDQNLDYLVKAISYVTDGEDMHD</sequence>
<dbReference type="CDD" id="cd01026">
    <property type="entry name" value="TOPRIM_OLD"/>
    <property type="match status" value="1"/>
</dbReference>
<comment type="caution">
    <text evidence="3">The sequence shown here is derived from an EMBL/GenBank/DDBJ whole genome shotgun (WGS) entry which is preliminary data.</text>
</comment>
<dbReference type="SUPFAM" id="SSF52540">
    <property type="entry name" value="P-loop containing nucleoside triphosphate hydrolases"/>
    <property type="match status" value="1"/>
</dbReference>
<feature type="domain" description="OLD protein-like TOPRIM" evidence="2">
    <location>
        <begin position="389"/>
        <end position="460"/>
    </location>
</feature>
<evidence type="ECO:0000313" key="4">
    <source>
        <dbReference type="Proteomes" id="UP000240509"/>
    </source>
</evidence>
<keyword evidence="3" id="KW-0378">Hydrolase</keyword>
<evidence type="ECO:0000259" key="1">
    <source>
        <dbReference type="Pfam" id="PF13304"/>
    </source>
</evidence>
<dbReference type="EMBL" id="PZJJ01000024">
    <property type="protein sequence ID" value="PTL38095.1"/>
    <property type="molecule type" value="Genomic_DNA"/>
</dbReference>
<reference evidence="3 4" key="1">
    <citation type="submission" date="2018-03" db="EMBL/GenBank/DDBJ databases">
        <title>Alkalicoccus saliphilus sp. nov., isolated from a mineral pool.</title>
        <authorList>
            <person name="Zhao B."/>
        </authorList>
    </citation>
    <scope>NUCLEOTIDE SEQUENCE [LARGE SCALE GENOMIC DNA]</scope>
    <source>
        <strain evidence="3 4">6AG</strain>
    </source>
</reference>
<gene>
    <name evidence="3" type="ORF">C6Y45_12935</name>
</gene>
<dbReference type="Pfam" id="PF13304">
    <property type="entry name" value="AAA_21"/>
    <property type="match status" value="1"/>
</dbReference>
<dbReference type="PANTHER" id="PTHR43581:SF4">
    <property type="entry name" value="ATP_GTP PHOSPHATASE"/>
    <property type="match status" value="1"/>
</dbReference>
<dbReference type="InterPro" id="IPR027417">
    <property type="entry name" value="P-loop_NTPase"/>
</dbReference>
<dbReference type="Pfam" id="PF20469">
    <property type="entry name" value="OLD-like_TOPRIM"/>
    <property type="match status" value="1"/>
</dbReference>